<sequence length="101" mass="11167">MDIALVGEVPRVIEVGARIRDSVDGRFDALAHVLTVRRGLSLAIECFHPVAARCSGLATVSYVGNAWHQVAQYIIARYRRVGRLGCGRHRHAHDEHQGSQL</sequence>
<keyword evidence="2" id="KW-1185">Reference proteome</keyword>
<organism evidence="1 2">
    <name type="scientific">Hibiscus sabdariffa</name>
    <name type="common">roselle</name>
    <dbReference type="NCBI Taxonomy" id="183260"/>
    <lineage>
        <taxon>Eukaryota</taxon>
        <taxon>Viridiplantae</taxon>
        <taxon>Streptophyta</taxon>
        <taxon>Embryophyta</taxon>
        <taxon>Tracheophyta</taxon>
        <taxon>Spermatophyta</taxon>
        <taxon>Magnoliopsida</taxon>
        <taxon>eudicotyledons</taxon>
        <taxon>Gunneridae</taxon>
        <taxon>Pentapetalae</taxon>
        <taxon>rosids</taxon>
        <taxon>malvids</taxon>
        <taxon>Malvales</taxon>
        <taxon>Malvaceae</taxon>
        <taxon>Malvoideae</taxon>
        <taxon>Hibiscus</taxon>
    </lineage>
</organism>
<comment type="caution">
    <text evidence="1">The sequence shown here is derived from an EMBL/GenBank/DDBJ whole genome shotgun (WGS) entry which is preliminary data.</text>
</comment>
<reference evidence="1 2" key="1">
    <citation type="journal article" date="2024" name="G3 (Bethesda)">
        <title>Genome assembly of Hibiscus sabdariffa L. provides insights into metabolisms of medicinal natural products.</title>
        <authorList>
            <person name="Kim T."/>
        </authorList>
    </citation>
    <scope>NUCLEOTIDE SEQUENCE [LARGE SCALE GENOMIC DNA]</scope>
    <source>
        <strain evidence="1">TK-2024</strain>
        <tissue evidence="1">Old leaves</tissue>
    </source>
</reference>
<dbReference type="Proteomes" id="UP001396334">
    <property type="component" value="Unassembled WGS sequence"/>
</dbReference>
<gene>
    <name evidence="1" type="ORF">V6N11_069219</name>
</gene>
<evidence type="ECO:0000313" key="1">
    <source>
        <dbReference type="EMBL" id="KAK8973349.1"/>
    </source>
</evidence>
<accession>A0ABR2NB37</accession>
<protein>
    <submittedName>
        <fullName evidence="1">Uncharacterized protein</fullName>
    </submittedName>
</protein>
<name>A0ABR2NB37_9ROSI</name>
<evidence type="ECO:0000313" key="2">
    <source>
        <dbReference type="Proteomes" id="UP001396334"/>
    </source>
</evidence>
<dbReference type="EMBL" id="JBBPBN010000187">
    <property type="protein sequence ID" value="KAK8973349.1"/>
    <property type="molecule type" value="Genomic_DNA"/>
</dbReference>
<proteinExistence type="predicted"/>